<dbReference type="Proteomes" id="UP000800094">
    <property type="component" value="Unassembled WGS sequence"/>
</dbReference>
<evidence type="ECO:0000256" key="1">
    <source>
        <dbReference type="SAM" id="Phobius"/>
    </source>
</evidence>
<feature type="transmembrane region" description="Helical" evidence="1">
    <location>
        <begin position="50"/>
        <end position="72"/>
    </location>
</feature>
<name>A0A6A6IS38_9PLEO</name>
<keyword evidence="3" id="KW-1185">Reference proteome</keyword>
<proteinExistence type="predicted"/>
<dbReference type="RefSeq" id="XP_033688315.1">
    <property type="nucleotide sequence ID" value="XM_033820744.1"/>
</dbReference>
<keyword evidence="1" id="KW-1133">Transmembrane helix</keyword>
<protein>
    <submittedName>
        <fullName evidence="2">Uncharacterized protein</fullName>
    </submittedName>
</protein>
<organism evidence="2 3">
    <name type="scientific">Trematosphaeria pertusa</name>
    <dbReference type="NCBI Taxonomy" id="390896"/>
    <lineage>
        <taxon>Eukaryota</taxon>
        <taxon>Fungi</taxon>
        <taxon>Dikarya</taxon>
        <taxon>Ascomycota</taxon>
        <taxon>Pezizomycotina</taxon>
        <taxon>Dothideomycetes</taxon>
        <taxon>Pleosporomycetidae</taxon>
        <taxon>Pleosporales</taxon>
        <taxon>Massarineae</taxon>
        <taxon>Trematosphaeriaceae</taxon>
        <taxon>Trematosphaeria</taxon>
    </lineage>
</organism>
<evidence type="ECO:0000313" key="2">
    <source>
        <dbReference type="EMBL" id="KAF2253311.1"/>
    </source>
</evidence>
<evidence type="ECO:0000313" key="3">
    <source>
        <dbReference type="Proteomes" id="UP000800094"/>
    </source>
</evidence>
<accession>A0A6A6IS38</accession>
<reference evidence="2" key="1">
    <citation type="journal article" date="2020" name="Stud. Mycol.">
        <title>101 Dothideomycetes genomes: a test case for predicting lifestyles and emergence of pathogens.</title>
        <authorList>
            <person name="Haridas S."/>
            <person name="Albert R."/>
            <person name="Binder M."/>
            <person name="Bloem J."/>
            <person name="Labutti K."/>
            <person name="Salamov A."/>
            <person name="Andreopoulos B."/>
            <person name="Baker S."/>
            <person name="Barry K."/>
            <person name="Bills G."/>
            <person name="Bluhm B."/>
            <person name="Cannon C."/>
            <person name="Castanera R."/>
            <person name="Culley D."/>
            <person name="Daum C."/>
            <person name="Ezra D."/>
            <person name="Gonzalez J."/>
            <person name="Henrissat B."/>
            <person name="Kuo A."/>
            <person name="Liang C."/>
            <person name="Lipzen A."/>
            <person name="Lutzoni F."/>
            <person name="Magnuson J."/>
            <person name="Mondo S."/>
            <person name="Nolan M."/>
            <person name="Ohm R."/>
            <person name="Pangilinan J."/>
            <person name="Park H.-J."/>
            <person name="Ramirez L."/>
            <person name="Alfaro M."/>
            <person name="Sun H."/>
            <person name="Tritt A."/>
            <person name="Yoshinaga Y."/>
            <person name="Zwiers L.-H."/>
            <person name="Turgeon B."/>
            <person name="Goodwin S."/>
            <person name="Spatafora J."/>
            <person name="Crous P."/>
            <person name="Grigoriev I."/>
        </authorList>
    </citation>
    <scope>NUCLEOTIDE SEQUENCE</scope>
    <source>
        <strain evidence="2">CBS 122368</strain>
    </source>
</reference>
<keyword evidence="1" id="KW-0812">Transmembrane</keyword>
<keyword evidence="1" id="KW-0472">Membrane</keyword>
<gene>
    <name evidence="2" type="ORF">BU26DRAFT_220392</name>
</gene>
<sequence length="82" mass="8725">MRSGSWLQGVPLGKMRERRRARACLDVREDGDCSASCGLRGRGMTRAQPLLIVRAGLADVWSLGAALGILLASGDEISGREA</sequence>
<dbReference type="EMBL" id="ML987191">
    <property type="protein sequence ID" value="KAF2253311.1"/>
    <property type="molecule type" value="Genomic_DNA"/>
</dbReference>
<dbReference type="GeneID" id="54574074"/>
<dbReference type="AlphaFoldDB" id="A0A6A6IS38"/>